<protein>
    <submittedName>
        <fullName evidence="1">Uncharacterized protein</fullName>
    </submittedName>
</protein>
<organism evidence="1 2">
    <name type="scientific">Massilia glaciei</name>
    <dbReference type="NCBI Taxonomy" id="1524097"/>
    <lineage>
        <taxon>Bacteria</taxon>
        <taxon>Pseudomonadati</taxon>
        <taxon>Pseudomonadota</taxon>
        <taxon>Betaproteobacteria</taxon>
        <taxon>Burkholderiales</taxon>
        <taxon>Oxalobacteraceae</taxon>
        <taxon>Telluria group</taxon>
        <taxon>Massilia</taxon>
    </lineage>
</organism>
<comment type="caution">
    <text evidence="1">The sequence shown here is derived from an EMBL/GenBank/DDBJ whole genome shotgun (WGS) entry which is preliminary data.</text>
</comment>
<proteinExistence type="predicted"/>
<dbReference type="Proteomes" id="UP000241421">
    <property type="component" value="Unassembled WGS sequence"/>
</dbReference>
<sequence>MRSAFTLGLLACAQRLGQLPVACIRKADPDAGPGVAPDSTHGVGKTARRDGLSFVKYGIALDQAVMVFPVEYGAQQRAIGQEQMLPLVTRICRLGQRIRMVAPDPLLDRLGDDFPVLLFEEASDRGMA</sequence>
<keyword evidence="2" id="KW-1185">Reference proteome</keyword>
<accession>A0A2U2HJW8</accession>
<dbReference type="AlphaFoldDB" id="A0A2U2HJW8"/>
<evidence type="ECO:0000313" key="2">
    <source>
        <dbReference type="Proteomes" id="UP000241421"/>
    </source>
</evidence>
<reference evidence="1 2" key="1">
    <citation type="submission" date="2018-04" db="EMBL/GenBank/DDBJ databases">
        <title>Massilia violaceinigra sp. nov., a novel purple-pigmented bacterium isolated from Tianshan glacier, Xinjiang, China.</title>
        <authorList>
            <person name="Wang H."/>
        </authorList>
    </citation>
    <scope>NUCLEOTIDE SEQUENCE [LARGE SCALE GENOMIC DNA]</scope>
    <source>
        <strain evidence="1 2">B448-2</strain>
    </source>
</reference>
<evidence type="ECO:0000313" key="1">
    <source>
        <dbReference type="EMBL" id="PWF47818.1"/>
    </source>
</evidence>
<dbReference type="EMBL" id="PXWF02000225">
    <property type="protein sequence ID" value="PWF47818.1"/>
    <property type="molecule type" value="Genomic_DNA"/>
</dbReference>
<name>A0A2U2HJW8_9BURK</name>
<gene>
    <name evidence="1" type="ORF">C7C56_013735</name>
</gene>